<feature type="compositionally biased region" description="Basic and acidic residues" evidence="1">
    <location>
        <begin position="43"/>
        <end position="60"/>
    </location>
</feature>
<accession>A0A9Q3BHR4</accession>
<evidence type="ECO:0000256" key="1">
    <source>
        <dbReference type="SAM" id="MobiDB-lite"/>
    </source>
</evidence>
<comment type="caution">
    <text evidence="2">The sequence shown here is derived from an EMBL/GenBank/DDBJ whole genome shotgun (WGS) entry which is preliminary data.</text>
</comment>
<gene>
    <name evidence="2" type="ORF">O181_005168</name>
</gene>
<evidence type="ECO:0000313" key="2">
    <source>
        <dbReference type="EMBL" id="MBW0465453.1"/>
    </source>
</evidence>
<dbReference type="EMBL" id="AVOT02001046">
    <property type="protein sequence ID" value="MBW0465453.1"/>
    <property type="molecule type" value="Genomic_DNA"/>
</dbReference>
<feature type="region of interest" description="Disordered" evidence="1">
    <location>
        <begin position="89"/>
        <end position="117"/>
    </location>
</feature>
<protein>
    <submittedName>
        <fullName evidence="2">Uncharacterized protein</fullName>
    </submittedName>
</protein>
<keyword evidence="3" id="KW-1185">Reference proteome</keyword>
<reference evidence="2" key="1">
    <citation type="submission" date="2021-03" db="EMBL/GenBank/DDBJ databases">
        <title>Draft genome sequence of rust myrtle Austropuccinia psidii MF-1, a brazilian biotype.</title>
        <authorList>
            <person name="Quecine M.C."/>
            <person name="Pachon D.M.R."/>
            <person name="Bonatelli M.L."/>
            <person name="Correr F.H."/>
            <person name="Franceschini L.M."/>
            <person name="Leite T.F."/>
            <person name="Margarido G.R.A."/>
            <person name="Almeida C.A."/>
            <person name="Ferrarezi J.A."/>
            <person name="Labate C.A."/>
        </authorList>
    </citation>
    <scope>NUCLEOTIDE SEQUENCE</scope>
    <source>
        <strain evidence="2">MF-1</strain>
    </source>
</reference>
<dbReference type="Proteomes" id="UP000765509">
    <property type="component" value="Unassembled WGS sequence"/>
</dbReference>
<proteinExistence type="predicted"/>
<evidence type="ECO:0000313" key="3">
    <source>
        <dbReference type="Proteomes" id="UP000765509"/>
    </source>
</evidence>
<feature type="region of interest" description="Disordered" evidence="1">
    <location>
        <begin position="1"/>
        <end position="70"/>
    </location>
</feature>
<dbReference type="AlphaFoldDB" id="A0A9Q3BHR4"/>
<name>A0A9Q3BHR4_9BASI</name>
<feature type="compositionally biased region" description="Polar residues" evidence="1">
    <location>
        <begin position="24"/>
        <end position="42"/>
    </location>
</feature>
<sequence>MEHGQQEVLPSNPLGRTWSKFTEDMSQGDSLQRYYGNQQRLQSHQEFRTPGEEGNQDKGESSSYPRYRRTADLDREYLDSFRFTRSRPNQLSSGFTTFRKKQRSGQESPFFTIPGSL</sequence>
<organism evidence="2 3">
    <name type="scientific">Austropuccinia psidii MF-1</name>
    <dbReference type="NCBI Taxonomy" id="1389203"/>
    <lineage>
        <taxon>Eukaryota</taxon>
        <taxon>Fungi</taxon>
        <taxon>Dikarya</taxon>
        <taxon>Basidiomycota</taxon>
        <taxon>Pucciniomycotina</taxon>
        <taxon>Pucciniomycetes</taxon>
        <taxon>Pucciniales</taxon>
        <taxon>Sphaerophragmiaceae</taxon>
        <taxon>Austropuccinia</taxon>
    </lineage>
</organism>